<dbReference type="Pfam" id="PF20060">
    <property type="entry name" value="DUF6459"/>
    <property type="match status" value="1"/>
</dbReference>
<reference evidence="1 2" key="1">
    <citation type="submission" date="2020-12" db="EMBL/GenBank/DDBJ databases">
        <title>FDA dAtabase for Regulatory Grade micrObial Sequences (FDA-ARGOS): Supporting development and validation of Infectious Disease Dx tests.</title>
        <authorList>
            <person name="Sproer C."/>
            <person name="Gronow S."/>
            <person name="Severitt S."/>
            <person name="Schroder I."/>
            <person name="Tallon L."/>
            <person name="Sadzewicz L."/>
            <person name="Zhao X."/>
            <person name="Boylan J."/>
            <person name="Ott S."/>
            <person name="Bowen H."/>
            <person name="Vavikolanu K."/>
            <person name="Mehta A."/>
            <person name="Aluvathingal J."/>
            <person name="Nadendla S."/>
            <person name="Lowell S."/>
            <person name="Myers T."/>
            <person name="Yan Y."/>
            <person name="Sichtig H."/>
        </authorList>
    </citation>
    <scope>NUCLEOTIDE SEQUENCE [LARGE SCALE GENOMIC DNA]</scope>
    <source>
        <strain evidence="1 2">FDAARGOS_985</strain>
    </source>
</reference>
<dbReference type="AlphaFoldDB" id="A0AAP9Y9I0"/>
<evidence type="ECO:0000313" key="1">
    <source>
        <dbReference type="EMBL" id="QQC44670.1"/>
    </source>
</evidence>
<sequence length="74" mass="8361">MRRWLLPDLYAALTAVRLSPCARGTTPVHVRTCPIDERKTEAAVIVSTASRTYALALRLEEYRGRWMTTALELA</sequence>
<accession>A0AAP9Y9I0</accession>
<dbReference type="EMBL" id="CP066065">
    <property type="protein sequence ID" value="QQC44670.1"/>
    <property type="molecule type" value="Genomic_DNA"/>
</dbReference>
<gene>
    <name evidence="1" type="ORF">I6H42_01295</name>
</gene>
<keyword evidence="2" id="KW-1185">Reference proteome</keyword>
<dbReference type="Proteomes" id="UP000595220">
    <property type="component" value="Chromosome"/>
</dbReference>
<dbReference type="InterPro" id="IPR045596">
    <property type="entry name" value="DUF6459"/>
</dbReference>
<protein>
    <submittedName>
        <fullName evidence="1">Uncharacterized protein</fullName>
    </submittedName>
</protein>
<dbReference type="KEGG" id="amy:ADJ76_05170"/>
<evidence type="ECO:0000313" key="2">
    <source>
        <dbReference type="Proteomes" id="UP000595220"/>
    </source>
</evidence>
<organism evidence="1 2">
    <name type="scientific">Schaalia meyeri</name>
    <dbReference type="NCBI Taxonomy" id="52773"/>
    <lineage>
        <taxon>Bacteria</taxon>
        <taxon>Bacillati</taxon>
        <taxon>Actinomycetota</taxon>
        <taxon>Actinomycetes</taxon>
        <taxon>Actinomycetales</taxon>
        <taxon>Actinomycetaceae</taxon>
        <taxon>Schaalia</taxon>
    </lineage>
</organism>
<name>A0AAP9Y9I0_9ACTO</name>
<proteinExistence type="predicted"/>